<keyword evidence="3" id="KW-1185">Reference proteome</keyword>
<dbReference type="SUPFAM" id="SSF53335">
    <property type="entry name" value="S-adenosyl-L-methionine-dependent methyltransferases"/>
    <property type="match status" value="1"/>
</dbReference>
<dbReference type="Proteomes" id="UP000516148">
    <property type="component" value="Chromosome"/>
</dbReference>
<dbReference type="CDD" id="cd02440">
    <property type="entry name" value="AdoMet_MTases"/>
    <property type="match status" value="1"/>
</dbReference>
<dbReference type="EMBL" id="CP061038">
    <property type="protein sequence ID" value="QNQ07701.1"/>
    <property type="molecule type" value="Genomic_DNA"/>
</dbReference>
<proteinExistence type="predicted"/>
<dbReference type="InterPro" id="IPR041698">
    <property type="entry name" value="Methyltransf_25"/>
</dbReference>
<accession>A0A7H0LDE8</accession>
<organism evidence="2 3">
    <name type="scientific">Sphingomonas alpina</name>
    <dbReference type="NCBI Taxonomy" id="653931"/>
    <lineage>
        <taxon>Bacteria</taxon>
        <taxon>Pseudomonadati</taxon>
        <taxon>Pseudomonadota</taxon>
        <taxon>Alphaproteobacteria</taxon>
        <taxon>Sphingomonadales</taxon>
        <taxon>Sphingomonadaceae</taxon>
        <taxon>Sphingomonas</taxon>
    </lineage>
</organism>
<dbReference type="GO" id="GO:0008168">
    <property type="term" value="F:methyltransferase activity"/>
    <property type="evidence" value="ECO:0007669"/>
    <property type="project" value="UniProtKB-KW"/>
</dbReference>
<protein>
    <submittedName>
        <fullName evidence="2">Methyltransferase domain-containing protein</fullName>
    </submittedName>
</protein>
<keyword evidence="2" id="KW-0489">Methyltransferase</keyword>
<evidence type="ECO:0000313" key="3">
    <source>
        <dbReference type="Proteomes" id="UP000516148"/>
    </source>
</evidence>
<reference evidence="2 3" key="1">
    <citation type="submission" date="2020-09" db="EMBL/GenBank/DDBJ databases">
        <title>Sphingomonas sp., a new species isolated from pork steak.</title>
        <authorList>
            <person name="Heidler von Heilborn D."/>
        </authorList>
    </citation>
    <scope>NUCLEOTIDE SEQUENCE [LARGE SCALE GENOMIC DNA]</scope>
    <source>
        <strain evidence="3">S8-3T</strain>
    </source>
</reference>
<evidence type="ECO:0000313" key="2">
    <source>
        <dbReference type="EMBL" id="QNQ07701.1"/>
    </source>
</evidence>
<keyword evidence="2" id="KW-0808">Transferase</keyword>
<dbReference type="InterPro" id="IPR029063">
    <property type="entry name" value="SAM-dependent_MTases_sf"/>
</dbReference>
<evidence type="ECO:0000259" key="1">
    <source>
        <dbReference type="Pfam" id="PF13649"/>
    </source>
</evidence>
<dbReference type="KEGG" id="spap:H3Z74_12815"/>
<sequence>MQARTILKLRVAQDAHVANDIAHAYDRAGARYLDYADGAPADLFDFGGGYCYGDRRVWQAIEAKLVAFAEAGQQRLTVLDAGCGPGTWLRRIVTRAHLLGIREISATGFDISGEQIAIARLQTSALRQLPGVSLRFEERDLVTPLTEDDASVDLCLCLNGVLNHVSAAHRASVAAELARVTTGKLFVTVRTCGSPPSIFIDRVDAATDFHHDGGTDRLEIELRDGHHVEFDLHLFHAGEVRSLFAPHIDIARLSGLDIFHSRFAPDPRWNPAEDAKDAAFHHDLELLEQTYAVDPHFIDHATHVLMIAEPQQVMER</sequence>
<feature type="domain" description="Methyltransferase" evidence="1">
    <location>
        <begin position="78"/>
        <end position="181"/>
    </location>
</feature>
<dbReference type="GO" id="GO:0032259">
    <property type="term" value="P:methylation"/>
    <property type="evidence" value="ECO:0007669"/>
    <property type="project" value="UniProtKB-KW"/>
</dbReference>
<dbReference type="Pfam" id="PF13649">
    <property type="entry name" value="Methyltransf_25"/>
    <property type="match status" value="1"/>
</dbReference>
<gene>
    <name evidence="2" type="ORF">H3Z74_12815</name>
</gene>
<dbReference type="RefSeq" id="WP_187760049.1">
    <property type="nucleotide sequence ID" value="NZ_CP061038.1"/>
</dbReference>
<name>A0A7H0LDE8_9SPHN</name>
<dbReference type="AlphaFoldDB" id="A0A7H0LDE8"/>
<dbReference type="Gene3D" id="3.40.50.150">
    <property type="entry name" value="Vaccinia Virus protein VP39"/>
    <property type="match status" value="1"/>
</dbReference>